<dbReference type="InterPro" id="IPR007433">
    <property type="entry name" value="DUF481"/>
</dbReference>
<evidence type="ECO:0000256" key="1">
    <source>
        <dbReference type="ARBA" id="ARBA00022908"/>
    </source>
</evidence>
<dbReference type="Pfam" id="PF04338">
    <property type="entry name" value="DUF481"/>
    <property type="match status" value="1"/>
</dbReference>
<dbReference type="Proteomes" id="UP000526501">
    <property type="component" value="Unassembled WGS sequence"/>
</dbReference>
<dbReference type="AlphaFoldDB" id="A0A7X1E8T9"/>
<keyword evidence="3" id="KW-0732">Signal</keyword>
<evidence type="ECO:0000259" key="4">
    <source>
        <dbReference type="PROSITE" id="PS51900"/>
    </source>
</evidence>
<dbReference type="GO" id="GO:0003677">
    <property type="term" value="F:DNA binding"/>
    <property type="evidence" value="ECO:0007669"/>
    <property type="project" value="UniProtKB-UniRule"/>
</dbReference>
<organism evidence="5 6">
    <name type="scientific">Pelagicoccus albus</name>
    <dbReference type="NCBI Taxonomy" id="415222"/>
    <lineage>
        <taxon>Bacteria</taxon>
        <taxon>Pseudomonadati</taxon>
        <taxon>Verrucomicrobiota</taxon>
        <taxon>Opitutia</taxon>
        <taxon>Puniceicoccales</taxon>
        <taxon>Pelagicoccaceae</taxon>
        <taxon>Pelagicoccus</taxon>
    </lineage>
</organism>
<evidence type="ECO:0000313" key="5">
    <source>
        <dbReference type="EMBL" id="MBC2606483.1"/>
    </source>
</evidence>
<protein>
    <submittedName>
        <fullName evidence="5">DUF481 domain-containing protein</fullName>
    </submittedName>
</protein>
<evidence type="ECO:0000256" key="3">
    <source>
        <dbReference type="SAM" id="SignalP"/>
    </source>
</evidence>
<feature type="signal peptide" evidence="3">
    <location>
        <begin position="1"/>
        <end position="21"/>
    </location>
</feature>
<keyword evidence="2" id="KW-0238">DNA-binding</keyword>
<keyword evidence="6" id="KW-1185">Reference proteome</keyword>
<dbReference type="EMBL" id="JACHVC010000012">
    <property type="protein sequence ID" value="MBC2606483.1"/>
    <property type="molecule type" value="Genomic_DNA"/>
</dbReference>
<evidence type="ECO:0000256" key="2">
    <source>
        <dbReference type="PROSITE-ProRule" id="PRU01248"/>
    </source>
</evidence>
<dbReference type="RefSeq" id="WP_185660353.1">
    <property type="nucleotide sequence ID" value="NZ_CAWPOO010000012.1"/>
</dbReference>
<sequence>MKLTKAISLTALAFLVSAASADVIYTVGGSTINGKVLGIDGGKITISTDFAGKIQIEQDKVASMSTDDPLYLSLEDGSTYLGPVTGSEEGLVVDSEAGEMNTTVAKISESWQPGEKSPSALRQEAKYSNFERKWAYEAAFDLTGKSGNSDSNGMAASFRATLDGEADTLAFYAKANFEDADGVKSADDANGGVDYSNKFTENYNWYVRSEFGYDAIKEIEQYFTVAAGFGRILSDTETRKMSLRGGLGYIFESYDDLPVLNDAGEITGYTPRSSTSSASLDLGFTHKETLKWGTWVNRTTFTPTIDDFSNFRAVHDTSLDLPLKAEGWSLRTGVNFKYDSEADVSNLEELDTTYYIRMVLKWL</sequence>
<evidence type="ECO:0000313" key="6">
    <source>
        <dbReference type="Proteomes" id="UP000526501"/>
    </source>
</evidence>
<accession>A0A7X1E8T9</accession>
<feature type="chain" id="PRO_5031458163" evidence="3">
    <location>
        <begin position="22"/>
        <end position="363"/>
    </location>
</feature>
<dbReference type="PROSITE" id="PS51900">
    <property type="entry name" value="CB"/>
    <property type="match status" value="1"/>
</dbReference>
<comment type="caution">
    <text evidence="5">The sequence shown here is derived from an EMBL/GenBank/DDBJ whole genome shotgun (WGS) entry which is preliminary data.</text>
</comment>
<reference evidence="5 6" key="1">
    <citation type="submission" date="2020-07" db="EMBL/GenBank/DDBJ databases">
        <authorList>
            <person name="Feng X."/>
        </authorList>
    </citation>
    <scope>NUCLEOTIDE SEQUENCE [LARGE SCALE GENOMIC DNA]</scope>
    <source>
        <strain evidence="5 6">JCM23202</strain>
    </source>
</reference>
<gene>
    <name evidence="5" type="ORF">H5P27_10555</name>
</gene>
<name>A0A7X1E8T9_9BACT</name>
<dbReference type="GO" id="GO:0015074">
    <property type="term" value="P:DNA integration"/>
    <property type="evidence" value="ECO:0007669"/>
    <property type="project" value="UniProtKB-KW"/>
</dbReference>
<keyword evidence="1" id="KW-0229">DNA integration</keyword>
<feature type="domain" description="Core-binding (CB)" evidence="4">
    <location>
        <begin position="299"/>
        <end position="363"/>
    </location>
</feature>
<proteinExistence type="predicted"/>
<dbReference type="InterPro" id="IPR044068">
    <property type="entry name" value="CB"/>
</dbReference>